<evidence type="ECO:0000313" key="1">
    <source>
        <dbReference type="EMBL" id="MDR6782371.1"/>
    </source>
</evidence>
<evidence type="ECO:0000313" key="2">
    <source>
        <dbReference type="Proteomes" id="UP001246858"/>
    </source>
</evidence>
<name>A0ACC6KTE6_9SPHI</name>
<organism evidence="1 2">
    <name type="scientific">Pedobacter africanus</name>
    <dbReference type="NCBI Taxonomy" id="151894"/>
    <lineage>
        <taxon>Bacteria</taxon>
        <taxon>Pseudomonadati</taxon>
        <taxon>Bacteroidota</taxon>
        <taxon>Sphingobacteriia</taxon>
        <taxon>Sphingobacteriales</taxon>
        <taxon>Sphingobacteriaceae</taxon>
        <taxon>Pedobacter</taxon>
    </lineage>
</organism>
<protein>
    <submittedName>
        <fullName evidence="1">2-polyprenyl-6-methoxyphenol hydroxylase-like FAD-dependent oxidoreductase</fullName>
    </submittedName>
</protein>
<accession>A0ACC6KTE6</accession>
<dbReference type="EMBL" id="JAVDTF010000001">
    <property type="protein sequence ID" value="MDR6782371.1"/>
    <property type="molecule type" value="Genomic_DNA"/>
</dbReference>
<dbReference type="Proteomes" id="UP001246858">
    <property type="component" value="Unassembled WGS sequence"/>
</dbReference>
<sequence length="387" mass="43136">MLIENKTVAIVGGGMGGLTLARLLQMKNVNVKVYERDLNRNVRVQGSTLDLHEGSGLEAIKRAGLAEEFYLHHRPVASKMRIVDQTLKIRFDDHDSETIFAENRPEIDRGPLRDILLNSLKAGTVVWDSHFAAMERKNNGWLLHFKNGTNAYADLVIAADGANSKIRPYLSATAPVYAGVTLLEGNIYNAEKNAPKLSGFTKGGKVMAFGNEQFIGYGTKGDGSLMFVASFKTPENPAIQNSIDFKDKAQVFAWFKETFSGWSEEWHEFFTNDDVHFIPRPQYYFPLNQNWETQENLTMIGDAAHCMPPFAGEGANVAMQDAFELTACLTDNKFPTIRAAISHFEKQMVKRAAAATQDTLENTERMHSKTALEQMLAFFSGESSFAS</sequence>
<gene>
    <name evidence="1" type="ORF">J2X78_000923</name>
</gene>
<comment type="caution">
    <text evidence="1">The sequence shown here is derived from an EMBL/GenBank/DDBJ whole genome shotgun (WGS) entry which is preliminary data.</text>
</comment>
<reference evidence="1" key="1">
    <citation type="submission" date="2023-07" db="EMBL/GenBank/DDBJ databases">
        <title>Sorghum-associated microbial communities from plants grown in Nebraska, USA.</title>
        <authorList>
            <person name="Schachtman D."/>
        </authorList>
    </citation>
    <scope>NUCLEOTIDE SEQUENCE</scope>
    <source>
        <strain evidence="1">2697</strain>
    </source>
</reference>
<proteinExistence type="predicted"/>
<keyword evidence="2" id="KW-1185">Reference proteome</keyword>